<feature type="transmembrane region" description="Helical" evidence="7">
    <location>
        <begin position="146"/>
        <end position="164"/>
    </location>
</feature>
<protein>
    <recommendedName>
        <fullName evidence="8">Major facilitator superfamily (MFS) profile domain-containing protein</fullName>
    </recommendedName>
</protein>
<evidence type="ECO:0000313" key="10">
    <source>
        <dbReference type="Proteomes" id="UP000231466"/>
    </source>
</evidence>
<dbReference type="AlphaFoldDB" id="A0A2H0VFQ1"/>
<dbReference type="EMBL" id="PFAH01000007">
    <property type="protein sequence ID" value="PIR97942.1"/>
    <property type="molecule type" value="Genomic_DNA"/>
</dbReference>
<accession>A0A2H0VFQ1</accession>
<keyword evidence="6 7" id="KW-0472">Membrane</keyword>
<feature type="transmembrane region" description="Helical" evidence="7">
    <location>
        <begin position="12"/>
        <end position="35"/>
    </location>
</feature>
<feature type="domain" description="Major facilitator superfamily (MFS) profile" evidence="8">
    <location>
        <begin position="8"/>
        <end position="214"/>
    </location>
</feature>
<organism evidence="9 10">
    <name type="scientific">Candidatus Colwellbacteria bacterium CG10_big_fil_rev_8_21_14_0_10_42_22</name>
    <dbReference type="NCBI Taxonomy" id="1974540"/>
    <lineage>
        <taxon>Bacteria</taxon>
        <taxon>Candidatus Colwelliibacteriota</taxon>
    </lineage>
</organism>
<evidence type="ECO:0000256" key="3">
    <source>
        <dbReference type="ARBA" id="ARBA00022475"/>
    </source>
</evidence>
<keyword evidence="2" id="KW-0813">Transport</keyword>
<proteinExistence type="predicted"/>
<dbReference type="Gene3D" id="1.20.1250.20">
    <property type="entry name" value="MFS general substrate transporter like domains"/>
    <property type="match status" value="1"/>
</dbReference>
<comment type="caution">
    <text evidence="9">The sequence shown here is derived from an EMBL/GenBank/DDBJ whole genome shotgun (WGS) entry which is preliminary data.</text>
</comment>
<dbReference type="InterPro" id="IPR036259">
    <property type="entry name" value="MFS_trans_sf"/>
</dbReference>
<feature type="transmembrane region" description="Helical" evidence="7">
    <location>
        <begin position="170"/>
        <end position="192"/>
    </location>
</feature>
<dbReference type="InterPro" id="IPR050171">
    <property type="entry name" value="MFS_Transporters"/>
</dbReference>
<comment type="subcellular location">
    <subcellularLocation>
        <location evidence="1">Cell membrane</location>
        <topology evidence="1">Multi-pass membrane protein</topology>
    </subcellularLocation>
</comment>
<keyword evidence="4 7" id="KW-0812">Transmembrane</keyword>
<evidence type="ECO:0000256" key="1">
    <source>
        <dbReference type="ARBA" id="ARBA00004651"/>
    </source>
</evidence>
<name>A0A2H0VFQ1_9BACT</name>
<evidence type="ECO:0000256" key="6">
    <source>
        <dbReference type="ARBA" id="ARBA00023136"/>
    </source>
</evidence>
<dbReference type="Proteomes" id="UP000231466">
    <property type="component" value="Unassembled WGS sequence"/>
</dbReference>
<evidence type="ECO:0000256" key="2">
    <source>
        <dbReference type="ARBA" id="ARBA00022448"/>
    </source>
</evidence>
<sequence>MLEKINRVIKYFIFSDLLLFMGWGFISPILAIFIINEIPGATLLSVGVANAIYWFLRSIVQVPTALVLDREKGEKDDFYALVGSLVVISMASFLLASTNTLAMLYAVQALYGVGFGVYQVAWPAIYSRHMDKGKIALDWSLDRGSVGLVIALTSFVGASAAQTFGFSTVFVLAGIVSGLSAVILLMAPRLIVSKSKTEHLSKVFMRLQSKHKQR</sequence>
<dbReference type="InterPro" id="IPR020846">
    <property type="entry name" value="MFS_dom"/>
</dbReference>
<dbReference type="Pfam" id="PF07690">
    <property type="entry name" value="MFS_1"/>
    <property type="match status" value="1"/>
</dbReference>
<evidence type="ECO:0000256" key="4">
    <source>
        <dbReference type="ARBA" id="ARBA00022692"/>
    </source>
</evidence>
<dbReference type="SUPFAM" id="SSF103473">
    <property type="entry name" value="MFS general substrate transporter"/>
    <property type="match status" value="1"/>
</dbReference>
<keyword evidence="5 7" id="KW-1133">Transmembrane helix</keyword>
<evidence type="ECO:0000256" key="5">
    <source>
        <dbReference type="ARBA" id="ARBA00022989"/>
    </source>
</evidence>
<gene>
    <name evidence="9" type="ORF">COT89_01670</name>
</gene>
<dbReference type="GO" id="GO:0005886">
    <property type="term" value="C:plasma membrane"/>
    <property type="evidence" value="ECO:0007669"/>
    <property type="project" value="UniProtKB-SubCell"/>
</dbReference>
<dbReference type="PROSITE" id="PS50850">
    <property type="entry name" value="MFS"/>
    <property type="match status" value="1"/>
</dbReference>
<evidence type="ECO:0000313" key="9">
    <source>
        <dbReference type="EMBL" id="PIR97942.1"/>
    </source>
</evidence>
<feature type="transmembrane region" description="Helical" evidence="7">
    <location>
        <begin position="102"/>
        <end position="125"/>
    </location>
</feature>
<evidence type="ECO:0000256" key="7">
    <source>
        <dbReference type="SAM" id="Phobius"/>
    </source>
</evidence>
<keyword evidence="3" id="KW-1003">Cell membrane</keyword>
<reference evidence="10" key="1">
    <citation type="submission" date="2017-09" db="EMBL/GenBank/DDBJ databases">
        <title>Depth-based differentiation of microbial function through sediment-hosted aquifers and enrichment of novel symbionts in the deep terrestrial subsurface.</title>
        <authorList>
            <person name="Probst A.J."/>
            <person name="Ladd B."/>
            <person name="Jarett J.K."/>
            <person name="Geller-Mcgrath D.E."/>
            <person name="Sieber C.M.K."/>
            <person name="Emerson J.B."/>
            <person name="Anantharaman K."/>
            <person name="Thomas B.C."/>
            <person name="Malmstrom R."/>
            <person name="Stieglmeier M."/>
            <person name="Klingl A."/>
            <person name="Woyke T."/>
            <person name="Ryan C.M."/>
            <person name="Banfield J.F."/>
        </authorList>
    </citation>
    <scope>NUCLEOTIDE SEQUENCE [LARGE SCALE GENOMIC DNA]</scope>
</reference>
<feature type="transmembrane region" description="Helical" evidence="7">
    <location>
        <begin position="41"/>
        <end position="66"/>
    </location>
</feature>
<feature type="transmembrane region" description="Helical" evidence="7">
    <location>
        <begin position="78"/>
        <end position="96"/>
    </location>
</feature>
<dbReference type="PANTHER" id="PTHR23517">
    <property type="entry name" value="RESISTANCE PROTEIN MDTM, PUTATIVE-RELATED-RELATED"/>
    <property type="match status" value="1"/>
</dbReference>
<evidence type="ECO:0000259" key="8">
    <source>
        <dbReference type="PROSITE" id="PS50850"/>
    </source>
</evidence>
<dbReference type="GO" id="GO:0022857">
    <property type="term" value="F:transmembrane transporter activity"/>
    <property type="evidence" value="ECO:0007669"/>
    <property type="project" value="InterPro"/>
</dbReference>
<dbReference type="InterPro" id="IPR011701">
    <property type="entry name" value="MFS"/>
</dbReference>